<dbReference type="SUPFAM" id="SSF53254">
    <property type="entry name" value="Phosphoglycerate mutase-like"/>
    <property type="match status" value="1"/>
</dbReference>
<dbReference type="FunFam" id="3.40.50.1240:FF:000001">
    <property type="entry name" value="6-phosphofructo-2-kinase/fructose-2, 6-bisphosphatase 3 isoform 2"/>
    <property type="match status" value="1"/>
</dbReference>
<feature type="binding site" evidence="5">
    <location>
        <position position="297"/>
    </location>
    <ligand>
        <name>substrate</name>
    </ligand>
</feature>
<dbReference type="PANTHER" id="PTHR10606:SF44">
    <property type="entry name" value="6-PHOSPHOFRUCTO 2-KINASE_FRUCTOSE 2,6-BISPHOSPHATASE LONG FORM"/>
    <property type="match status" value="1"/>
</dbReference>
<dbReference type="PANTHER" id="PTHR10606">
    <property type="entry name" value="6-PHOSPHOFRUCTO-2-KINASE/FRUCTOSE-2,6-BISPHOSPHATASE"/>
    <property type="match status" value="1"/>
</dbReference>
<dbReference type="OrthoDB" id="267323at2759"/>
<reference evidence="7" key="1">
    <citation type="submission" date="2020-11" db="EMBL/GenBank/DDBJ databases">
        <authorList>
            <person name="Tran Van P."/>
        </authorList>
    </citation>
    <scope>NUCLEOTIDE SEQUENCE</scope>
</reference>
<name>A0A7R8WYG4_9CRUS</name>
<keyword evidence="2" id="KW-0547">Nucleotide-binding</keyword>
<dbReference type="EMBL" id="LR899554">
    <property type="protein sequence ID" value="CAD7240507.1"/>
    <property type="molecule type" value="Genomic_DNA"/>
</dbReference>
<dbReference type="SUPFAM" id="SSF52540">
    <property type="entry name" value="P-loop containing nucleoside triphosphate hydrolases"/>
    <property type="match status" value="1"/>
</dbReference>
<evidence type="ECO:0000256" key="5">
    <source>
        <dbReference type="PIRSR" id="PIRSR613078-2"/>
    </source>
</evidence>
<dbReference type="InterPro" id="IPR013078">
    <property type="entry name" value="His_Pase_superF_clade-1"/>
</dbReference>
<dbReference type="Pfam" id="PF01591">
    <property type="entry name" value="6PF2K"/>
    <property type="match status" value="1"/>
</dbReference>
<dbReference type="GO" id="GO:0003873">
    <property type="term" value="F:6-phosphofructo-2-kinase activity"/>
    <property type="evidence" value="ECO:0007669"/>
    <property type="project" value="InterPro"/>
</dbReference>
<accession>A0A7R8WYG4</accession>
<dbReference type="GO" id="GO:0005524">
    <property type="term" value="F:ATP binding"/>
    <property type="evidence" value="ECO:0007669"/>
    <property type="project" value="UniProtKB-KW"/>
</dbReference>
<dbReference type="Gene3D" id="3.40.50.1240">
    <property type="entry name" value="Phosphoglycerate mutase-like"/>
    <property type="match status" value="1"/>
</dbReference>
<keyword evidence="8" id="KW-1185">Reference proteome</keyword>
<dbReference type="Proteomes" id="UP000677054">
    <property type="component" value="Unassembled WGS sequence"/>
</dbReference>
<dbReference type="InterPro" id="IPR013079">
    <property type="entry name" value="6Phosfructo_kin"/>
</dbReference>
<dbReference type="InterPro" id="IPR029033">
    <property type="entry name" value="His_PPase_superfam"/>
</dbReference>
<evidence type="ECO:0000256" key="4">
    <source>
        <dbReference type="PIRSR" id="PIRSR613078-1"/>
    </source>
</evidence>
<evidence type="ECO:0000313" key="8">
    <source>
        <dbReference type="Proteomes" id="UP000677054"/>
    </source>
</evidence>
<protein>
    <recommendedName>
        <fullName evidence="6">6-phosphofructo-2-kinase domain-containing protein</fullName>
    </recommendedName>
</protein>
<dbReference type="GO" id="GO:0006003">
    <property type="term" value="P:fructose 2,6-bisphosphate metabolic process"/>
    <property type="evidence" value="ECO:0007669"/>
    <property type="project" value="InterPro"/>
</dbReference>
<dbReference type="PROSITE" id="PS00175">
    <property type="entry name" value="PG_MUTASE"/>
    <property type="match status" value="1"/>
</dbReference>
<dbReference type="AlphaFoldDB" id="A0A7R8WYG4"/>
<dbReference type="CDD" id="cd07067">
    <property type="entry name" value="HP_PGM_like"/>
    <property type="match status" value="1"/>
</dbReference>
<evidence type="ECO:0000256" key="3">
    <source>
        <dbReference type="ARBA" id="ARBA00022840"/>
    </source>
</evidence>
<comment type="similarity">
    <text evidence="1">In the C-terminal section; belongs to the phosphoglycerate mutase family.</text>
</comment>
<dbReference type="InterPro" id="IPR003094">
    <property type="entry name" value="6Pfruct_kin"/>
</dbReference>
<dbReference type="GO" id="GO:0006000">
    <property type="term" value="P:fructose metabolic process"/>
    <property type="evidence" value="ECO:0007669"/>
    <property type="project" value="InterPro"/>
</dbReference>
<feature type="domain" description="6-phosphofructo-2-kinase" evidence="6">
    <location>
        <begin position="50"/>
        <end position="240"/>
    </location>
</feature>
<dbReference type="FunFam" id="3.40.50.300:FF:000644">
    <property type="entry name" value="GpmB, Fructose-2,6-bisphosphatase"/>
    <property type="match status" value="1"/>
</dbReference>
<dbReference type="PRINTS" id="PR00991">
    <property type="entry name" value="6PFRUCTKNASE"/>
</dbReference>
<proteinExistence type="inferred from homology"/>
<dbReference type="GO" id="GO:0005829">
    <property type="term" value="C:cytosol"/>
    <property type="evidence" value="ECO:0007669"/>
    <property type="project" value="TreeGrafter"/>
</dbReference>
<dbReference type="PIRSF" id="PIRSF000709">
    <property type="entry name" value="6PFK_2-Ptase"/>
    <property type="match status" value="1"/>
</dbReference>
<gene>
    <name evidence="7" type="ORF">DSTB1V02_LOCUS528</name>
</gene>
<dbReference type="Gene3D" id="3.40.50.300">
    <property type="entry name" value="P-loop containing nucleotide triphosphate hydrolases"/>
    <property type="match status" value="1"/>
</dbReference>
<dbReference type="EMBL" id="CAJPEV010000037">
    <property type="protein sequence ID" value="CAG0879310.1"/>
    <property type="molecule type" value="Genomic_DNA"/>
</dbReference>
<dbReference type="SMART" id="SM00855">
    <property type="entry name" value="PGAM"/>
    <property type="match status" value="1"/>
</dbReference>
<feature type="binding site" evidence="5">
    <location>
        <begin position="247"/>
        <end position="254"/>
    </location>
    <ligand>
        <name>substrate</name>
    </ligand>
</feature>
<sequence length="485" mass="56444">MAPEPDLVWDHKKKCRNASVRIGERVNYVNSPHVIAMLLRSSTFFNREQKYIYWFSRFTVFNVGEYRRTVTNREYKSHDFFSNDDPEAASFRARCALDCLEAACKWLEQGGEVAVFDATNTTRERRKTIHEIVVEKMGFKLFFVESICDDPQIIDANIREVKVNSPDYKEHQMGIEERTQDFLKRIEHYREVYETLDEKEENHLSFMQIFNTGEKVLVHRHSGHIQSRVVYYLMNIHVTPRTIYLTRHGESVHNLKGRIGGDADLSHRGRQYAQSLAKFVENQNIPNLRVWTSWMKRTIQTGQLIDAPQERWKALNEIDAGICEELTYEEIQDKFPTEFASRDGDKFHYRYPKGESYEDLVGRLEPVIMELERQENVLVVCHQAVMRCLLAYFMEKSPEELPYMKVPLHAVIKLTPVAYGCRLEYIHLNVEAVDTHRPKPTALRTGTEEDNLNIITVDVGLGTNPIEEGESDDAFEAPDACIPVN</sequence>
<evidence type="ECO:0000259" key="6">
    <source>
        <dbReference type="Pfam" id="PF01591"/>
    </source>
</evidence>
<dbReference type="GO" id="GO:0004331">
    <property type="term" value="F:fructose-2,6-bisphosphate 2-phosphatase activity"/>
    <property type="evidence" value="ECO:0007669"/>
    <property type="project" value="TreeGrafter"/>
</dbReference>
<dbReference type="InterPro" id="IPR027417">
    <property type="entry name" value="P-loop_NTPase"/>
</dbReference>
<evidence type="ECO:0000256" key="1">
    <source>
        <dbReference type="ARBA" id="ARBA00008408"/>
    </source>
</evidence>
<evidence type="ECO:0000256" key="2">
    <source>
        <dbReference type="ARBA" id="ARBA00022741"/>
    </source>
</evidence>
<dbReference type="Pfam" id="PF00300">
    <property type="entry name" value="His_Phos_1"/>
    <property type="match status" value="1"/>
</dbReference>
<dbReference type="InterPro" id="IPR001345">
    <property type="entry name" value="PG/BPGM_mutase_AS"/>
</dbReference>
<keyword evidence="3" id="KW-0067">ATP-binding</keyword>
<feature type="active site" description="Tele-phosphohistidine intermediate" evidence="4">
    <location>
        <position position="248"/>
    </location>
</feature>
<organism evidence="7">
    <name type="scientific">Darwinula stevensoni</name>
    <dbReference type="NCBI Taxonomy" id="69355"/>
    <lineage>
        <taxon>Eukaryota</taxon>
        <taxon>Metazoa</taxon>
        <taxon>Ecdysozoa</taxon>
        <taxon>Arthropoda</taxon>
        <taxon>Crustacea</taxon>
        <taxon>Oligostraca</taxon>
        <taxon>Ostracoda</taxon>
        <taxon>Podocopa</taxon>
        <taxon>Podocopida</taxon>
        <taxon>Darwinulocopina</taxon>
        <taxon>Darwinuloidea</taxon>
        <taxon>Darwinulidae</taxon>
        <taxon>Darwinula</taxon>
    </lineage>
</organism>
<feature type="active site" description="Proton donor/acceptor" evidence="4">
    <location>
        <position position="317"/>
    </location>
</feature>
<evidence type="ECO:0000313" key="7">
    <source>
        <dbReference type="EMBL" id="CAD7240507.1"/>
    </source>
</evidence>